<dbReference type="Proteomes" id="UP000294664">
    <property type="component" value="Unassembled WGS sequence"/>
</dbReference>
<keyword evidence="2" id="KW-1133">Transmembrane helix</keyword>
<feature type="transmembrane region" description="Helical" evidence="2">
    <location>
        <begin position="45"/>
        <end position="71"/>
    </location>
</feature>
<evidence type="ECO:0000256" key="2">
    <source>
        <dbReference type="SAM" id="Phobius"/>
    </source>
</evidence>
<keyword evidence="2" id="KW-0812">Transmembrane</keyword>
<protein>
    <submittedName>
        <fullName evidence="3">Uncharacterized protein</fullName>
    </submittedName>
</protein>
<feature type="region of interest" description="Disordered" evidence="1">
    <location>
        <begin position="392"/>
        <end position="467"/>
    </location>
</feature>
<proteinExistence type="predicted"/>
<feature type="transmembrane region" description="Helical" evidence="2">
    <location>
        <begin position="83"/>
        <end position="102"/>
    </location>
</feature>
<dbReference type="RefSeq" id="WP_132033867.1">
    <property type="nucleotide sequence ID" value="NZ_SMAI01000012.1"/>
</dbReference>
<dbReference type="OrthoDB" id="7799972at2"/>
<name>A0A4R3LQ78_9HYPH</name>
<feature type="transmembrane region" description="Helical" evidence="2">
    <location>
        <begin position="12"/>
        <end position="33"/>
    </location>
</feature>
<accession>A0A4R3LQ78</accession>
<sequence length="467" mass="47944">MSIALRDGVRHLETTARVSLLVLALASGVYTYLGVRELLEASPAAVFFAAIIYSAAVSVAIYAFWAFLMRFLPQVVDATSRMLLLGAMALGCVMIVAMSSWLNASALAGAAALERHLGASLAQAEDEFQRAYGNALATQGLAPDIQLAATRFAELAQAERSGSLTGTSGSGTVVQLLGQMSNQLAALGKEVAASGGRIADLNEEGARHLAAMRERIAASGPVAARAEDFGNASTALAGVMTALQQASIAPAVKRIAADLGENFIAPAADGRTAEIAGRQTEVVGRVQTAVAAQARALAKAADAVIDRPPVVASRYEQISPAEAVLRYANDFVPSWAGAISIDLLPGVLVLILCVVHAAIRREGAPLPRAGEMTAAELVSALRMAHEVGSAHAALRAPPAPAAPASDLPDVPGPRLPEVDPAAMPGTNTARATGSDVAPDGSAALPSRVRADAEPEANVTALRPALRD</sequence>
<comment type="caution">
    <text evidence="3">The sequence shown here is derived from an EMBL/GenBank/DDBJ whole genome shotgun (WGS) entry which is preliminary data.</text>
</comment>
<evidence type="ECO:0000256" key="1">
    <source>
        <dbReference type="SAM" id="MobiDB-lite"/>
    </source>
</evidence>
<gene>
    <name evidence="3" type="ORF">EDC64_112153</name>
</gene>
<evidence type="ECO:0000313" key="4">
    <source>
        <dbReference type="Proteomes" id="UP000294664"/>
    </source>
</evidence>
<keyword evidence="2" id="KW-0472">Membrane</keyword>
<organism evidence="3 4">
    <name type="scientific">Aquabacter spiritensis</name>
    <dbReference type="NCBI Taxonomy" id="933073"/>
    <lineage>
        <taxon>Bacteria</taxon>
        <taxon>Pseudomonadati</taxon>
        <taxon>Pseudomonadota</taxon>
        <taxon>Alphaproteobacteria</taxon>
        <taxon>Hyphomicrobiales</taxon>
        <taxon>Xanthobacteraceae</taxon>
        <taxon>Aquabacter</taxon>
    </lineage>
</organism>
<reference evidence="3 4" key="1">
    <citation type="submission" date="2019-03" db="EMBL/GenBank/DDBJ databases">
        <title>Genomic Encyclopedia of Type Strains, Phase IV (KMG-IV): sequencing the most valuable type-strain genomes for metagenomic binning, comparative biology and taxonomic classification.</title>
        <authorList>
            <person name="Goeker M."/>
        </authorList>
    </citation>
    <scope>NUCLEOTIDE SEQUENCE [LARGE SCALE GENOMIC DNA]</scope>
    <source>
        <strain evidence="3 4">DSM 9035</strain>
    </source>
</reference>
<keyword evidence="4" id="KW-1185">Reference proteome</keyword>
<dbReference type="AlphaFoldDB" id="A0A4R3LQ78"/>
<evidence type="ECO:0000313" key="3">
    <source>
        <dbReference type="EMBL" id="TCT02714.1"/>
    </source>
</evidence>
<dbReference type="EMBL" id="SMAI01000012">
    <property type="protein sequence ID" value="TCT02714.1"/>
    <property type="molecule type" value="Genomic_DNA"/>
</dbReference>